<dbReference type="EMBL" id="JTDY01001855">
    <property type="protein sequence ID" value="KOB72712.1"/>
    <property type="molecule type" value="Genomic_DNA"/>
</dbReference>
<dbReference type="PANTHER" id="PTHR22954:SF3">
    <property type="entry name" value="PROTEIN CBG08539"/>
    <property type="match status" value="1"/>
</dbReference>
<evidence type="ECO:0000313" key="2">
    <source>
        <dbReference type="Proteomes" id="UP000037510"/>
    </source>
</evidence>
<dbReference type="STRING" id="104452.A0A0L7LB62"/>
<comment type="caution">
    <text evidence="1">The sequence shown here is derived from an EMBL/GenBank/DDBJ whole genome shotgun (WGS) entry which is preliminary data.</text>
</comment>
<organism evidence="1 2">
    <name type="scientific">Operophtera brumata</name>
    <name type="common">Winter moth</name>
    <name type="synonym">Phalaena brumata</name>
    <dbReference type="NCBI Taxonomy" id="104452"/>
    <lineage>
        <taxon>Eukaryota</taxon>
        <taxon>Metazoa</taxon>
        <taxon>Ecdysozoa</taxon>
        <taxon>Arthropoda</taxon>
        <taxon>Hexapoda</taxon>
        <taxon>Insecta</taxon>
        <taxon>Pterygota</taxon>
        <taxon>Neoptera</taxon>
        <taxon>Endopterygota</taxon>
        <taxon>Lepidoptera</taxon>
        <taxon>Glossata</taxon>
        <taxon>Ditrysia</taxon>
        <taxon>Geometroidea</taxon>
        <taxon>Geometridae</taxon>
        <taxon>Larentiinae</taxon>
        <taxon>Operophtera</taxon>
    </lineage>
</organism>
<dbReference type="AlphaFoldDB" id="A0A0L7LB62"/>
<evidence type="ECO:0000313" key="1">
    <source>
        <dbReference type="EMBL" id="KOB72712.1"/>
    </source>
</evidence>
<accession>A0A0L7LB62</accession>
<proteinExistence type="predicted"/>
<sequence length="324" mass="37232">MSELKTLVKKRSSMKCKLTIFCNYIKLIKDSKSLSHLQIIDLECRLRKFEPLCEEFDALQTEIEILSDEPQAEEVPVEREQFDNDYFSLVATAKSLLAAGGRIREGSVTNFSDAESGAQVRNLVRLPKIDLPHFSGGYQNWLEFKDTFLSLIHNSECIDNINKFHYLRASLQGSAALIIKNIDFKSDNYKIAWQLLCERFDNSRLLVNNHIQALFNVDHIRTESCKSIRYLIDVTNKNIRALTSLKEPTQYWDSLVIYMMSTKLDGVTGREWEEHRNTFTCSPTLAQFITFLSNRADLLETLEENNASYYSDPCFPVHSVGESG</sequence>
<name>A0A0L7LB62_OPEBR</name>
<keyword evidence="2" id="KW-1185">Reference proteome</keyword>
<dbReference type="PANTHER" id="PTHR22954">
    <property type="entry name" value="RETROVIRAL PROTEASE-RELATED"/>
    <property type="match status" value="1"/>
</dbReference>
<dbReference type="Proteomes" id="UP000037510">
    <property type="component" value="Unassembled WGS sequence"/>
</dbReference>
<reference evidence="1 2" key="1">
    <citation type="journal article" date="2015" name="Genome Biol. Evol.">
        <title>The genome of winter moth (Operophtera brumata) provides a genomic perspective on sexual dimorphism and phenology.</title>
        <authorList>
            <person name="Derks M.F."/>
            <person name="Smit S."/>
            <person name="Salis L."/>
            <person name="Schijlen E."/>
            <person name="Bossers A."/>
            <person name="Mateman C."/>
            <person name="Pijl A.S."/>
            <person name="de Ridder D."/>
            <person name="Groenen M.A."/>
            <person name="Visser M.E."/>
            <person name="Megens H.J."/>
        </authorList>
    </citation>
    <scope>NUCLEOTIDE SEQUENCE [LARGE SCALE GENOMIC DNA]</scope>
    <source>
        <strain evidence="1">WM2013NL</strain>
        <tissue evidence="1">Head and thorax</tissue>
    </source>
</reference>
<protein>
    <submittedName>
        <fullName evidence="1">Gag-pol polyprotein</fullName>
    </submittedName>
</protein>
<gene>
    <name evidence="1" type="ORF">OBRU01_04278</name>
</gene>
<dbReference type="Pfam" id="PF03564">
    <property type="entry name" value="DUF1759"/>
    <property type="match status" value="1"/>
</dbReference>
<dbReference type="InterPro" id="IPR005312">
    <property type="entry name" value="DUF1759"/>
</dbReference>